<accession>A0A7X0IJU5</accession>
<sequence length="123" mass="13285">MLLVYDGDCGFCRLCLDFARKYLPFMPRVSAWQGLDLARHGLTLAQVNASVQLLGPDGMRAHGARAVGILLAVQPSLPWRILGNVALTPPISWVAEVVYRLVSRYRHRLPGGTGAGTCGIGAK</sequence>
<organism evidence="1 2">
    <name type="scientific">Sphaerisporangium rubeum</name>
    <dbReference type="NCBI Taxonomy" id="321317"/>
    <lineage>
        <taxon>Bacteria</taxon>
        <taxon>Bacillati</taxon>
        <taxon>Actinomycetota</taxon>
        <taxon>Actinomycetes</taxon>
        <taxon>Streptosporangiales</taxon>
        <taxon>Streptosporangiaceae</taxon>
        <taxon>Sphaerisporangium</taxon>
    </lineage>
</organism>
<dbReference type="AlphaFoldDB" id="A0A7X0IJU5"/>
<dbReference type="InterPro" id="IPR007263">
    <property type="entry name" value="DCC1-like"/>
</dbReference>
<comment type="caution">
    <text evidence="1">The sequence shown here is derived from an EMBL/GenBank/DDBJ whole genome shotgun (WGS) entry which is preliminary data.</text>
</comment>
<dbReference type="EMBL" id="JACHIU010000001">
    <property type="protein sequence ID" value="MBB6475318.1"/>
    <property type="molecule type" value="Genomic_DNA"/>
</dbReference>
<evidence type="ECO:0000313" key="2">
    <source>
        <dbReference type="Proteomes" id="UP000555564"/>
    </source>
</evidence>
<dbReference type="Proteomes" id="UP000555564">
    <property type="component" value="Unassembled WGS sequence"/>
</dbReference>
<evidence type="ECO:0000313" key="1">
    <source>
        <dbReference type="EMBL" id="MBB6475318.1"/>
    </source>
</evidence>
<reference evidence="1 2" key="1">
    <citation type="submission" date="2020-08" db="EMBL/GenBank/DDBJ databases">
        <title>Sequencing the genomes of 1000 actinobacteria strains.</title>
        <authorList>
            <person name="Klenk H.-P."/>
        </authorList>
    </citation>
    <scope>NUCLEOTIDE SEQUENCE [LARGE SCALE GENOMIC DNA]</scope>
    <source>
        <strain evidence="1 2">DSM 44936</strain>
    </source>
</reference>
<gene>
    <name evidence="1" type="ORF">BJ992_004749</name>
</gene>
<dbReference type="Pfam" id="PF04134">
    <property type="entry name" value="DCC1-like"/>
    <property type="match status" value="1"/>
</dbReference>
<keyword evidence="2" id="KW-1185">Reference proteome</keyword>
<proteinExistence type="predicted"/>
<protein>
    <submittedName>
        <fullName evidence="1">Putative DCC family thiol-disulfide oxidoreductase YuxK</fullName>
    </submittedName>
</protein>
<dbReference type="RefSeq" id="WP_184984551.1">
    <property type="nucleotide sequence ID" value="NZ_BAAALO010000067.1"/>
</dbReference>
<name>A0A7X0IJU5_9ACTN</name>
<dbReference type="GO" id="GO:0015035">
    <property type="term" value="F:protein-disulfide reductase activity"/>
    <property type="evidence" value="ECO:0007669"/>
    <property type="project" value="InterPro"/>
</dbReference>